<evidence type="ECO:0000256" key="1">
    <source>
        <dbReference type="SAM" id="MobiDB-lite"/>
    </source>
</evidence>
<dbReference type="AlphaFoldDB" id="A0A6C0P6K0"/>
<feature type="transmembrane region" description="Helical" evidence="2">
    <location>
        <begin position="86"/>
        <end position="108"/>
    </location>
</feature>
<dbReference type="Proteomes" id="UP000479114">
    <property type="component" value="Chromosome"/>
</dbReference>
<organism evidence="3 4">
    <name type="scientific">Paenibacillus rhizovicinus</name>
    <dbReference type="NCBI Taxonomy" id="2704463"/>
    <lineage>
        <taxon>Bacteria</taxon>
        <taxon>Bacillati</taxon>
        <taxon>Bacillota</taxon>
        <taxon>Bacilli</taxon>
        <taxon>Bacillales</taxon>
        <taxon>Paenibacillaceae</taxon>
        <taxon>Paenibacillus</taxon>
    </lineage>
</organism>
<dbReference type="RefSeq" id="WP_162643963.1">
    <property type="nucleotide sequence ID" value="NZ_CP048286.1"/>
</dbReference>
<name>A0A6C0P6K0_9BACL</name>
<dbReference type="KEGG" id="prz:GZH47_26335"/>
<evidence type="ECO:0000256" key="2">
    <source>
        <dbReference type="SAM" id="Phobius"/>
    </source>
</evidence>
<keyword evidence="2" id="KW-1133">Transmembrane helix</keyword>
<protein>
    <recommendedName>
        <fullName evidence="5">J domain-containing protein</fullName>
    </recommendedName>
</protein>
<keyword evidence="2" id="KW-0812">Transmembrane</keyword>
<keyword evidence="4" id="KW-1185">Reference proteome</keyword>
<dbReference type="EMBL" id="CP048286">
    <property type="protein sequence ID" value="QHW33966.1"/>
    <property type="molecule type" value="Genomic_DNA"/>
</dbReference>
<keyword evidence="2" id="KW-0472">Membrane</keyword>
<evidence type="ECO:0000313" key="3">
    <source>
        <dbReference type="EMBL" id="QHW33966.1"/>
    </source>
</evidence>
<reference evidence="3 4" key="1">
    <citation type="submission" date="2020-02" db="EMBL/GenBank/DDBJ databases">
        <title>Paenibacillus sp. nov., isolated from rhizosphere soil of tomato.</title>
        <authorList>
            <person name="Weon H.-Y."/>
            <person name="Lee S.A."/>
        </authorList>
    </citation>
    <scope>NUCLEOTIDE SEQUENCE [LARGE SCALE GENOMIC DNA]</scope>
    <source>
        <strain evidence="3 4">14171R-81</strain>
    </source>
</reference>
<feature type="region of interest" description="Disordered" evidence="1">
    <location>
        <begin position="148"/>
        <end position="168"/>
    </location>
</feature>
<accession>A0A6C0P6K0</accession>
<sequence>MDELKKAYELFSLPEGAAREEVEKRYFMFIRRERAIRLRHRSERTDELPIHSEEIHKAYKTILEDDGQMRMKPFDSAEYGKYNRHYMFPVIGAFFCAIVMMCVMLYGIQDYMDHRHKTAELAKLPPVDLSVTFYGEYVSRAGTDTNKEFHMQSPERPEGDVFEEKSPRVSDSKPLEADILSTFPQWTSIKAFVAYAPSDIKLGLDELLPQGSMGDLLNNHPSDIYIMDQASFTKLAGYYALLPLEGANADKLGSSLHPKLKLKAMTEDGLEEHVYGIDISASPLLKGLPIAGKTYIAGIGSESEQPDHAFAFIKKYLDGDTSKK</sequence>
<evidence type="ECO:0008006" key="5">
    <source>
        <dbReference type="Google" id="ProtNLM"/>
    </source>
</evidence>
<proteinExistence type="predicted"/>
<gene>
    <name evidence="3" type="ORF">GZH47_26335</name>
</gene>
<evidence type="ECO:0000313" key="4">
    <source>
        <dbReference type="Proteomes" id="UP000479114"/>
    </source>
</evidence>